<dbReference type="Gene3D" id="1.25.40.10">
    <property type="entry name" value="Tetratricopeptide repeat domain"/>
    <property type="match status" value="1"/>
</dbReference>
<evidence type="ECO:0008006" key="3">
    <source>
        <dbReference type="Google" id="ProtNLM"/>
    </source>
</evidence>
<gene>
    <name evidence="1" type="ORF">PN36_31025</name>
</gene>
<organism evidence="1 2">
    <name type="scientific">Candidatus Thiomargarita nelsonii</name>
    <dbReference type="NCBI Taxonomy" id="1003181"/>
    <lineage>
        <taxon>Bacteria</taxon>
        <taxon>Pseudomonadati</taxon>
        <taxon>Pseudomonadota</taxon>
        <taxon>Gammaproteobacteria</taxon>
        <taxon>Thiotrichales</taxon>
        <taxon>Thiotrichaceae</taxon>
        <taxon>Thiomargarita</taxon>
    </lineage>
</organism>
<dbReference type="PANTHER" id="PTHR11102">
    <property type="entry name" value="SEL-1-LIKE PROTEIN"/>
    <property type="match status" value="1"/>
</dbReference>
<dbReference type="SUPFAM" id="SSF81901">
    <property type="entry name" value="HCP-like"/>
    <property type="match status" value="1"/>
</dbReference>
<dbReference type="InterPro" id="IPR011990">
    <property type="entry name" value="TPR-like_helical_dom_sf"/>
</dbReference>
<dbReference type="EMBL" id="JSZA02000239">
    <property type="protein sequence ID" value="TGO02074.1"/>
    <property type="molecule type" value="Genomic_DNA"/>
</dbReference>
<evidence type="ECO:0000313" key="2">
    <source>
        <dbReference type="Proteomes" id="UP000030428"/>
    </source>
</evidence>
<dbReference type="Proteomes" id="UP000030428">
    <property type="component" value="Unassembled WGS sequence"/>
</dbReference>
<dbReference type="PANTHER" id="PTHR11102:SF160">
    <property type="entry name" value="ERAD-ASSOCIATED E3 UBIQUITIN-PROTEIN LIGASE COMPONENT HRD3"/>
    <property type="match status" value="1"/>
</dbReference>
<keyword evidence="2" id="KW-1185">Reference proteome</keyword>
<dbReference type="AlphaFoldDB" id="A0A4E0RMY9"/>
<name>A0A4E0RMY9_9GAMM</name>
<evidence type="ECO:0000313" key="1">
    <source>
        <dbReference type="EMBL" id="TGO02074.1"/>
    </source>
</evidence>
<dbReference type="InterPro" id="IPR050767">
    <property type="entry name" value="Sel1_AlgK"/>
</dbReference>
<comment type="caution">
    <text evidence="1">The sequence shown here is derived from an EMBL/GenBank/DDBJ whole genome shotgun (WGS) entry which is preliminary data.</text>
</comment>
<sequence length="163" mass="18921">MKVSEEKLKEKQEEIFYQEKLAEKGDAEAQNIVAARLAKGYFVEKNEQGAFYWYCQAVKQGYIYAKWNAGIMLLNGEGGLQKNYKLAMMLIEDAANSGESDACNFLSFCYLNEKYGKEKNMDLSEQWKKISKCWEKPKYFGDPVDLETYGIEIRKPVIRFLTK</sequence>
<protein>
    <recommendedName>
        <fullName evidence="3">Sel1 repeat family protein</fullName>
    </recommendedName>
</protein>
<dbReference type="Pfam" id="PF08238">
    <property type="entry name" value="Sel1"/>
    <property type="match status" value="3"/>
</dbReference>
<reference evidence="1 2" key="1">
    <citation type="journal article" date="2016" name="Front. Microbiol.">
        <title>Single-Cell (Meta-)Genomics of a Dimorphic Candidatus Thiomargarita nelsonii Reveals Genomic Plasticity.</title>
        <authorList>
            <person name="Flood B.E."/>
            <person name="Fliss P."/>
            <person name="Jones D.S."/>
            <person name="Dick G.J."/>
            <person name="Jain S."/>
            <person name="Kaster A.K."/>
            <person name="Winkel M."/>
            <person name="Mussmann M."/>
            <person name="Bailey J."/>
        </authorList>
    </citation>
    <scope>NUCLEOTIDE SEQUENCE [LARGE SCALE GENOMIC DNA]</scope>
    <source>
        <strain evidence="1">Hydrate Ridge</strain>
    </source>
</reference>
<dbReference type="InterPro" id="IPR006597">
    <property type="entry name" value="Sel1-like"/>
</dbReference>
<proteinExistence type="predicted"/>
<dbReference type="SMART" id="SM00671">
    <property type="entry name" value="SEL1"/>
    <property type="match status" value="3"/>
</dbReference>
<accession>A0A4E0RMY9</accession>